<dbReference type="Gene3D" id="3.90.1150.10">
    <property type="entry name" value="Aspartate Aminotransferase, domain 1"/>
    <property type="match status" value="1"/>
</dbReference>
<accession>A0A4S3KTK7</accession>
<organism evidence="8 9">
    <name type="scientific">Pseudofulvimonas gallinarii</name>
    <dbReference type="NCBI Taxonomy" id="634155"/>
    <lineage>
        <taxon>Bacteria</taxon>
        <taxon>Pseudomonadati</taxon>
        <taxon>Pseudomonadota</taxon>
        <taxon>Gammaproteobacteria</taxon>
        <taxon>Lysobacterales</taxon>
        <taxon>Rhodanobacteraceae</taxon>
        <taxon>Pseudofulvimonas</taxon>
    </lineage>
</organism>
<keyword evidence="5" id="KW-0663">Pyridoxal phosphate</keyword>
<sequence>MPRPVRPSRRLDLVTYDIRGPLSRRARELEAEGRNILRLNIGNPAAFGFRVPDVLREAVERGVADSEAYCHQQGLPQARAAIADRERARGAQSVSPESVFIGNGVSELIDLGLRALLDPGDEVLVPAPDYPLWSAAVRLNDGVPVYYDCAVENGFLPDPQRLESRIGPRTRALVLINPNNPTGAVYPRGLLEQLVGIARRHDLLLMADEIYDNILYDGAAFTPLAELAGATPCLSFGGLSKVFRACGYRVGWMSVSGKPESTAILRERLELLSALRLCANVAGQYAIEPALAGESSILELTAPGGRLYETRRMLVDHCARSGHLSLVAPAGALYAFPRIEVPGIDDHTFALALLEQESVLVVPGRGFNIDRPDHLRLTLLPDAPVMAEVVERIERQIARMAGDVPAPAMVA</sequence>
<evidence type="ECO:0000259" key="7">
    <source>
        <dbReference type="Pfam" id="PF00155"/>
    </source>
</evidence>
<dbReference type="PANTHER" id="PTHR43488">
    <property type="entry name" value="GLUTAMATE-PYRUVATE AMINOTRANSFERASE ALAA"/>
    <property type="match status" value="1"/>
</dbReference>
<dbReference type="OrthoDB" id="9803354at2"/>
<dbReference type="SUPFAM" id="SSF53383">
    <property type="entry name" value="PLP-dependent transferases"/>
    <property type="match status" value="1"/>
</dbReference>
<dbReference type="GO" id="GO:0004021">
    <property type="term" value="F:L-alanine:2-oxoglutarate aminotransferase activity"/>
    <property type="evidence" value="ECO:0007669"/>
    <property type="project" value="UniProtKB-EC"/>
</dbReference>
<dbReference type="InterPro" id="IPR015421">
    <property type="entry name" value="PyrdxlP-dep_Trfase_major"/>
</dbReference>
<dbReference type="InterPro" id="IPR015424">
    <property type="entry name" value="PyrdxlP-dep_Trfase"/>
</dbReference>
<comment type="cofactor">
    <cofactor evidence="1">
        <name>pyridoxal 5'-phosphate</name>
        <dbReference type="ChEBI" id="CHEBI:597326"/>
    </cofactor>
</comment>
<dbReference type="InterPro" id="IPR004839">
    <property type="entry name" value="Aminotransferase_I/II_large"/>
</dbReference>
<dbReference type="EC" id="2.6.1.2" evidence="6"/>
<keyword evidence="9" id="KW-1185">Reference proteome</keyword>
<dbReference type="RefSeq" id="WP_123522987.1">
    <property type="nucleotide sequence ID" value="NZ_JBHLWF010000027.1"/>
</dbReference>
<proteinExistence type="inferred from homology"/>
<dbReference type="InterPro" id="IPR051926">
    <property type="entry name" value="Ala_Aminotransferase"/>
</dbReference>
<dbReference type="GO" id="GO:0030170">
    <property type="term" value="F:pyridoxal phosphate binding"/>
    <property type="evidence" value="ECO:0007669"/>
    <property type="project" value="InterPro"/>
</dbReference>
<dbReference type="CDD" id="cd00609">
    <property type="entry name" value="AAT_like"/>
    <property type="match status" value="1"/>
</dbReference>
<protein>
    <recommendedName>
        <fullName evidence="6">alanine transaminase</fullName>
        <ecNumber evidence="6">2.6.1.2</ecNumber>
    </recommendedName>
</protein>
<comment type="similarity">
    <text evidence="2">Belongs to the class-I pyridoxal-phosphate-dependent aminotransferase family.</text>
</comment>
<comment type="caution">
    <text evidence="8">The sequence shown here is derived from an EMBL/GenBank/DDBJ whole genome shotgun (WGS) entry which is preliminary data.</text>
</comment>
<evidence type="ECO:0000256" key="3">
    <source>
        <dbReference type="ARBA" id="ARBA00022576"/>
    </source>
</evidence>
<dbReference type="EMBL" id="SMAF01000022">
    <property type="protein sequence ID" value="TCS94412.1"/>
    <property type="molecule type" value="Genomic_DNA"/>
</dbReference>
<dbReference type="Proteomes" id="UP000294599">
    <property type="component" value="Unassembled WGS sequence"/>
</dbReference>
<keyword evidence="4 8" id="KW-0808">Transferase</keyword>
<evidence type="ECO:0000313" key="9">
    <source>
        <dbReference type="Proteomes" id="UP000294599"/>
    </source>
</evidence>
<reference evidence="8 9" key="1">
    <citation type="submission" date="2019-03" db="EMBL/GenBank/DDBJ databases">
        <title>Genomic Encyclopedia of Type Strains, Phase IV (KMG-IV): sequencing the most valuable type-strain genomes for metagenomic binning, comparative biology and taxonomic classification.</title>
        <authorList>
            <person name="Goeker M."/>
        </authorList>
    </citation>
    <scope>NUCLEOTIDE SEQUENCE [LARGE SCALE GENOMIC DNA]</scope>
    <source>
        <strain evidence="8 9">DSM 21944</strain>
    </source>
</reference>
<dbReference type="Pfam" id="PF00155">
    <property type="entry name" value="Aminotran_1_2"/>
    <property type="match status" value="1"/>
</dbReference>
<evidence type="ECO:0000256" key="2">
    <source>
        <dbReference type="ARBA" id="ARBA00007441"/>
    </source>
</evidence>
<dbReference type="Gene3D" id="3.40.640.10">
    <property type="entry name" value="Type I PLP-dependent aspartate aminotransferase-like (Major domain)"/>
    <property type="match status" value="1"/>
</dbReference>
<evidence type="ECO:0000256" key="5">
    <source>
        <dbReference type="ARBA" id="ARBA00022898"/>
    </source>
</evidence>
<dbReference type="AlphaFoldDB" id="A0A4S3KTK7"/>
<evidence type="ECO:0000313" key="8">
    <source>
        <dbReference type="EMBL" id="TCS94412.1"/>
    </source>
</evidence>
<dbReference type="InterPro" id="IPR015422">
    <property type="entry name" value="PyrdxlP-dep_Trfase_small"/>
</dbReference>
<dbReference type="PANTHER" id="PTHR43488:SF2">
    <property type="entry name" value="GLUTAMATE-PYRUVATE AMINOTRANSFERASE ALAA"/>
    <property type="match status" value="1"/>
</dbReference>
<evidence type="ECO:0000256" key="1">
    <source>
        <dbReference type="ARBA" id="ARBA00001933"/>
    </source>
</evidence>
<gene>
    <name evidence="8" type="ORF">EDC25_1228</name>
</gene>
<feature type="domain" description="Aminotransferase class I/classII large" evidence="7">
    <location>
        <begin position="35"/>
        <end position="393"/>
    </location>
</feature>
<evidence type="ECO:0000256" key="4">
    <source>
        <dbReference type="ARBA" id="ARBA00022679"/>
    </source>
</evidence>
<evidence type="ECO:0000256" key="6">
    <source>
        <dbReference type="ARBA" id="ARBA00026106"/>
    </source>
</evidence>
<keyword evidence="3 8" id="KW-0032">Aminotransferase</keyword>
<name>A0A4S3KTK7_9GAMM</name>